<dbReference type="EMBL" id="CP050124">
    <property type="protein sequence ID" value="QIP37569.1"/>
    <property type="molecule type" value="Genomic_DNA"/>
</dbReference>
<sequence length="54" mass="5910">MHAIPAVQVRLSVGRAKVFELIKSGELRSVKIGKSRRVSESALREYVEGLEASA</sequence>
<proteinExistence type="predicted"/>
<organism evidence="2 3">
    <name type="scientific">Rhodococcus erythropolis</name>
    <name type="common">Arthrobacter picolinophilus</name>
    <dbReference type="NCBI Taxonomy" id="1833"/>
    <lineage>
        <taxon>Bacteria</taxon>
        <taxon>Bacillati</taxon>
        <taxon>Actinomycetota</taxon>
        <taxon>Actinomycetes</taxon>
        <taxon>Mycobacteriales</taxon>
        <taxon>Nocardiaceae</taxon>
        <taxon>Rhodococcus</taxon>
        <taxon>Rhodococcus erythropolis group</taxon>
    </lineage>
</organism>
<dbReference type="GO" id="GO:0003677">
    <property type="term" value="F:DNA binding"/>
    <property type="evidence" value="ECO:0007669"/>
    <property type="project" value="InterPro"/>
</dbReference>
<dbReference type="InterPro" id="IPR041657">
    <property type="entry name" value="HTH_17"/>
</dbReference>
<gene>
    <name evidence="2" type="ORF">G9444_0325</name>
</gene>
<feature type="domain" description="Helix-turn-helix" evidence="1">
    <location>
        <begin position="7"/>
        <end position="49"/>
    </location>
</feature>
<dbReference type="Proteomes" id="UP000502345">
    <property type="component" value="Chromosome"/>
</dbReference>
<evidence type="ECO:0000313" key="3">
    <source>
        <dbReference type="Proteomes" id="UP000502345"/>
    </source>
</evidence>
<reference evidence="2 3" key="1">
    <citation type="submission" date="2020-03" db="EMBL/GenBank/DDBJ databases">
        <title>Screen low temperature-resistant strains for efficient degradation of petroleum hydrocarbons under the low temperature.</title>
        <authorList>
            <person name="Wang Y."/>
            <person name="Chen J."/>
        </authorList>
    </citation>
    <scope>NUCLEOTIDE SEQUENCE [LARGE SCALE GENOMIC DNA]</scope>
    <source>
        <strain evidence="2 3">KB1</strain>
    </source>
</reference>
<dbReference type="InterPro" id="IPR010093">
    <property type="entry name" value="SinI_DNA-bd"/>
</dbReference>
<dbReference type="Pfam" id="PF12728">
    <property type="entry name" value="HTH_17"/>
    <property type="match status" value="1"/>
</dbReference>
<dbReference type="AlphaFoldDB" id="A0A6G9CL21"/>
<accession>A0A6G9CL21</accession>
<dbReference type="NCBIfam" id="TIGR01764">
    <property type="entry name" value="excise"/>
    <property type="match status" value="1"/>
</dbReference>
<name>A0A6G9CL21_RHOER</name>
<evidence type="ECO:0000259" key="1">
    <source>
        <dbReference type="Pfam" id="PF12728"/>
    </source>
</evidence>
<protein>
    <submittedName>
        <fullName evidence="2">Ethanolamine utilization protein EutA</fullName>
    </submittedName>
</protein>
<evidence type="ECO:0000313" key="2">
    <source>
        <dbReference type="EMBL" id="QIP37569.1"/>
    </source>
</evidence>